<evidence type="ECO:0000256" key="13">
    <source>
        <dbReference type="ARBA" id="ARBA00023316"/>
    </source>
</evidence>
<comment type="pathway">
    <text evidence="2">Cell wall biogenesis; peptidoglycan biosynthesis.</text>
</comment>
<keyword evidence="10 22" id="KW-1133">Transmembrane helix</keyword>
<evidence type="ECO:0000256" key="2">
    <source>
        <dbReference type="ARBA" id="ARBA00004752"/>
    </source>
</evidence>
<accession>A0A2K2FPL2</accession>
<comment type="similarity">
    <text evidence="16">Belongs to the SEDS family. FtsW subfamily.</text>
</comment>
<dbReference type="EC" id="2.4.99.28" evidence="19"/>
<keyword evidence="24" id="KW-1185">Reference proteome</keyword>
<dbReference type="Proteomes" id="UP000236151">
    <property type="component" value="Unassembled WGS sequence"/>
</dbReference>
<comment type="subcellular location">
    <subcellularLocation>
        <location evidence="1">Cell membrane</location>
        <topology evidence="1">Multi-pass membrane protein</topology>
    </subcellularLocation>
</comment>
<evidence type="ECO:0000313" key="24">
    <source>
        <dbReference type="Proteomes" id="UP000236151"/>
    </source>
</evidence>
<comment type="caution">
    <text evidence="23">The sequence shown here is derived from an EMBL/GenBank/DDBJ whole genome shotgun (WGS) entry which is preliminary data.</text>
</comment>
<evidence type="ECO:0000256" key="17">
    <source>
        <dbReference type="ARBA" id="ARBA00041185"/>
    </source>
</evidence>
<dbReference type="InterPro" id="IPR001182">
    <property type="entry name" value="FtsW/RodA"/>
</dbReference>
<comment type="catalytic activity">
    <reaction evidence="20">
        <text>[GlcNAc-(1-&gt;4)-Mur2Ac(oyl-L-Ala-gamma-D-Glu-L-Lys-D-Ala-D-Ala)](n)-di-trans,octa-cis-undecaprenyl diphosphate + beta-D-GlcNAc-(1-&gt;4)-Mur2Ac(oyl-L-Ala-gamma-D-Glu-L-Lys-D-Ala-D-Ala)-di-trans,octa-cis-undecaprenyl diphosphate = [GlcNAc-(1-&gt;4)-Mur2Ac(oyl-L-Ala-gamma-D-Glu-L-Lys-D-Ala-D-Ala)](n+1)-di-trans,octa-cis-undecaprenyl diphosphate + di-trans,octa-cis-undecaprenyl diphosphate + H(+)</text>
        <dbReference type="Rhea" id="RHEA:23708"/>
        <dbReference type="Rhea" id="RHEA-COMP:9602"/>
        <dbReference type="Rhea" id="RHEA-COMP:9603"/>
        <dbReference type="ChEBI" id="CHEBI:15378"/>
        <dbReference type="ChEBI" id="CHEBI:58405"/>
        <dbReference type="ChEBI" id="CHEBI:60033"/>
        <dbReference type="ChEBI" id="CHEBI:78435"/>
        <dbReference type="EC" id="2.4.99.28"/>
    </reaction>
</comment>
<dbReference type="NCBIfam" id="TIGR02614">
    <property type="entry name" value="ftsW"/>
    <property type="match status" value="1"/>
</dbReference>
<feature type="transmembrane region" description="Helical" evidence="22">
    <location>
        <begin position="165"/>
        <end position="182"/>
    </location>
</feature>
<keyword evidence="8" id="KW-0133">Cell shape</keyword>
<evidence type="ECO:0000256" key="22">
    <source>
        <dbReference type="SAM" id="Phobius"/>
    </source>
</evidence>
<dbReference type="GO" id="GO:0015648">
    <property type="term" value="F:lipid-linked peptidoglycan transporter activity"/>
    <property type="evidence" value="ECO:0007669"/>
    <property type="project" value="TreeGrafter"/>
</dbReference>
<dbReference type="NCBIfam" id="TIGR02615">
    <property type="entry name" value="spoVE"/>
    <property type="match status" value="1"/>
</dbReference>
<feature type="transmembrane region" description="Helical" evidence="22">
    <location>
        <begin position="142"/>
        <end position="159"/>
    </location>
</feature>
<dbReference type="InterPro" id="IPR013437">
    <property type="entry name" value="FtsW"/>
</dbReference>
<evidence type="ECO:0000256" key="4">
    <source>
        <dbReference type="ARBA" id="ARBA00022618"/>
    </source>
</evidence>
<evidence type="ECO:0000256" key="9">
    <source>
        <dbReference type="ARBA" id="ARBA00022984"/>
    </source>
</evidence>
<keyword evidence="11 22" id="KW-0472">Membrane</keyword>
<feature type="transmembrane region" description="Helical" evidence="22">
    <location>
        <begin position="263"/>
        <end position="289"/>
    </location>
</feature>
<evidence type="ECO:0000256" key="6">
    <source>
        <dbReference type="ARBA" id="ARBA00022679"/>
    </source>
</evidence>
<evidence type="ECO:0000256" key="3">
    <source>
        <dbReference type="ARBA" id="ARBA00022475"/>
    </source>
</evidence>
<evidence type="ECO:0000256" key="19">
    <source>
        <dbReference type="ARBA" id="ARBA00044770"/>
    </source>
</evidence>
<dbReference type="PANTHER" id="PTHR30474">
    <property type="entry name" value="CELL CYCLE PROTEIN"/>
    <property type="match status" value="1"/>
</dbReference>
<reference evidence="23 24" key="1">
    <citation type="submission" date="2017-06" db="EMBL/GenBank/DDBJ databases">
        <title>Investigating the central metabolism of Clostridium thermosuccinogenes.</title>
        <authorList>
            <person name="Koendjbiharie J.G."/>
            <person name="van Kranenburg R."/>
        </authorList>
    </citation>
    <scope>NUCLEOTIDE SEQUENCE [LARGE SCALE GENOMIC DNA]</scope>
    <source>
        <strain evidence="23 24">DSM 5806</strain>
    </source>
</reference>
<evidence type="ECO:0000256" key="7">
    <source>
        <dbReference type="ARBA" id="ARBA00022692"/>
    </source>
</evidence>
<dbReference type="GO" id="GO:0051301">
    <property type="term" value="P:cell division"/>
    <property type="evidence" value="ECO:0007669"/>
    <property type="project" value="UniProtKB-KW"/>
</dbReference>
<evidence type="ECO:0000256" key="15">
    <source>
        <dbReference type="ARBA" id="ARBA00033270"/>
    </source>
</evidence>
<keyword evidence="3" id="KW-1003">Cell membrane</keyword>
<evidence type="ECO:0000256" key="1">
    <source>
        <dbReference type="ARBA" id="ARBA00004651"/>
    </source>
</evidence>
<name>A0A2K2FPL2_9CLOT</name>
<evidence type="ECO:0000256" key="5">
    <source>
        <dbReference type="ARBA" id="ARBA00022676"/>
    </source>
</evidence>
<keyword evidence="5" id="KW-0328">Glycosyltransferase</keyword>
<evidence type="ECO:0000256" key="20">
    <source>
        <dbReference type="ARBA" id="ARBA00049902"/>
    </source>
</evidence>
<keyword evidence="9" id="KW-0573">Peptidoglycan synthesis</keyword>
<feature type="transmembrane region" description="Helical" evidence="22">
    <location>
        <begin position="9"/>
        <end position="35"/>
    </location>
</feature>
<dbReference type="Pfam" id="PF01098">
    <property type="entry name" value="FTSW_RODA_SPOVE"/>
    <property type="match status" value="1"/>
</dbReference>
<keyword evidence="4" id="KW-0132">Cell division</keyword>
<dbReference type="EMBL" id="NIOJ01000007">
    <property type="protein sequence ID" value="PNU00708.1"/>
    <property type="molecule type" value="Genomic_DNA"/>
</dbReference>
<evidence type="ECO:0000256" key="8">
    <source>
        <dbReference type="ARBA" id="ARBA00022960"/>
    </source>
</evidence>
<evidence type="ECO:0000256" key="11">
    <source>
        <dbReference type="ARBA" id="ARBA00023136"/>
    </source>
</evidence>
<dbReference type="KEGG" id="cthd:CDO33_06565"/>
<feature type="transmembrane region" description="Helical" evidence="22">
    <location>
        <begin position="41"/>
        <end position="61"/>
    </location>
</feature>
<evidence type="ECO:0000256" key="14">
    <source>
        <dbReference type="ARBA" id="ARBA00032370"/>
    </source>
</evidence>
<evidence type="ECO:0000256" key="12">
    <source>
        <dbReference type="ARBA" id="ARBA00023306"/>
    </source>
</evidence>
<feature type="transmembrane region" description="Helical" evidence="22">
    <location>
        <begin position="113"/>
        <end position="130"/>
    </location>
</feature>
<evidence type="ECO:0000256" key="21">
    <source>
        <dbReference type="ARBA" id="ARBA00049966"/>
    </source>
</evidence>
<dbReference type="AlphaFoldDB" id="A0A2K2FPL2"/>
<evidence type="ECO:0000313" key="23">
    <source>
        <dbReference type="EMBL" id="PNU00708.1"/>
    </source>
</evidence>
<dbReference type="GO" id="GO:0008360">
    <property type="term" value="P:regulation of cell shape"/>
    <property type="evidence" value="ECO:0007669"/>
    <property type="project" value="UniProtKB-KW"/>
</dbReference>
<evidence type="ECO:0000256" key="18">
    <source>
        <dbReference type="ARBA" id="ARBA00041418"/>
    </source>
</evidence>
<dbReference type="GO" id="GO:0005886">
    <property type="term" value="C:plasma membrane"/>
    <property type="evidence" value="ECO:0007669"/>
    <property type="project" value="UniProtKB-SubCell"/>
</dbReference>
<feature type="transmembrane region" description="Helical" evidence="22">
    <location>
        <begin position="338"/>
        <end position="359"/>
    </location>
</feature>
<evidence type="ECO:0000256" key="16">
    <source>
        <dbReference type="ARBA" id="ARBA00038053"/>
    </source>
</evidence>
<keyword evidence="12" id="KW-0131">Cell cycle</keyword>
<dbReference type="GO" id="GO:0009252">
    <property type="term" value="P:peptidoglycan biosynthetic process"/>
    <property type="evidence" value="ECO:0007669"/>
    <property type="project" value="UniProtKB-KW"/>
</dbReference>
<gene>
    <name evidence="23" type="ORF">CDQ84_04555</name>
</gene>
<dbReference type="GO" id="GO:0071555">
    <property type="term" value="P:cell wall organization"/>
    <property type="evidence" value="ECO:0007669"/>
    <property type="project" value="UniProtKB-KW"/>
</dbReference>
<protein>
    <recommendedName>
        <fullName evidence="17">Probable peptidoglycan glycosyltransferase FtsW</fullName>
        <ecNumber evidence="19">2.4.99.28</ecNumber>
    </recommendedName>
    <alternativeName>
        <fullName evidence="18">Cell division protein FtsW</fullName>
    </alternativeName>
    <alternativeName>
        <fullName evidence="15">Cell wall polymerase</fullName>
    </alternativeName>
    <alternativeName>
        <fullName evidence="14">Peptidoglycan polymerase</fullName>
    </alternativeName>
</protein>
<feature type="transmembrane region" description="Helical" evidence="22">
    <location>
        <begin position="187"/>
        <end position="205"/>
    </location>
</feature>
<dbReference type="PANTHER" id="PTHR30474:SF2">
    <property type="entry name" value="PEPTIDOGLYCAN GLYCOSYLTRANSFERASE FTSW-RELATED"/>
    <property type="match status" value="1"/>
</dbReference>
<feature type="transmembrane region" description="Helical" evidence="22">
    <location>
        <begin position="73"/>
        <end position="93"/>
    </location>
</feature>
<evidence type="ECO:0000256" key="10">
    <source>
        <dbReference type="ARBA" id="ARBA00022989"/>
    </source>
</evidence>
<keyword evidence="13" id="KW-0961">Cell wall biogenesis/degradation</keyword>
<comment type="function">
    <text evidence="21">Peptidoglycan polymerase that is essential for cell division.</text>
</comment>
<dbReference type="InterPro" id="IPR013438">
    <property type="entry name" value="SpoVE"/>
</dbReference>
<feature type="transmembrane region" description="Helical" evidence="22">
    <location>
        <begin position="301"/>
        <end position="326"/>
    </location>
</feature>
<dbReference type="OrthoDB" id="9812661at2"/>
<sequence length="368" mass="40776">MKSRKPVDFWILITTFILLALGTIMVFSASAAYAYNYYHDTYYFLKKQLTMLPIAFTAMLFTMNIDYRKLGKWSPIFVVVSIFLLILVFVPGIGTATKGARRWLDLKVTSFQPSEFAKMAVILFFSYSLSKRKNQLHSFFKGLLPYLVLIGIYAALLLLEPHLSGTMIIAMVACIILFCAGARIKHFVILALPAVAGLAAAIAFSDYRRERFLSFLNPLEDAQGSGWQIINSLYAIGSGGLFGRGLGKSLQKFLYIPEPHNDFILAVLAEELGFVGVLLVMILFSIFIWRGIKISINAPDTFGSLTAVGITSLIAVQVIINVAVVTASMPVTGMPLPFFSYGGTSLVFLMSEVGILLNISRYANYERI</sequence>
<proteinExistence type="inferred from homology"/>
<dbReference type="GO" id="GO:0008955">
    <property type="term" value="F:peptidoglycan glycosyltransferase activity"/>
    <property type="evidence" value="ECO:0007669"/>
    <property type="project" value="UniProtKB-EC"/>
</dbReference>
<organism evidence="23 24">
    <name type="scientific">Clostridium thermosuccinogenes</name>
    <dbReference type="NCBI Taxonomy" id="84032"/>
    <lineage>
        <taxon>Bacteria</taxon>
        <taxon>Bacillati</taxon>
        <taxon>Bacillota</taxon>
        <taxon>Clostridia</taxon>
        <taxon>Eubacteriales</taxon>
        <taxon>Clostridiaceae</taxon>
        <taxon>Clostridium</taxon>
    </lineage>
</organism>
<keyword evidence="7 22" id="KW-0812">Transmembrane</keyword>
<keyword evidence="6" id="KW-0808">Transferase</keyword>
<dbReference type="GO" id="GO:0032153">
    <property type="term" value="C:cell division site"/>
    <property type="evidence" value="ECO:0007669"/>
    <property type="project" value="TreeGrafter"/>
</dbReference>